<reference evidence="1" key="1">
    <citation type="submission" date="2021-02" db="EMBL/GenBank/DDBJ databases">
        <authorList>
            <consortium name="DOE Joint Genome Institute"/>
            <person name="Ahrendt S."/>
            <person name="Looney B.P."/>
            <person name="Miyauchi S."/>
            <person name="Morin E."/>
            <person name="Drula E."/>
            <person name="Courty P.E."/>
            <person name="Chicoki N."/>
            <person name="Fauchery L."/>
            <person name="Kohler A."/>
            <person name="Kuo A."/>
            <person name="Labutti K."/>
            <person name="Pangilinan J."/>
            <person name="Lipzen A."/>
            <person name="Riley R."/>
            <person name="Andreopoulos W."/>
            <person name="He G."/>
            <person name="Johnson J."/>
            <person name="Barry K.W."/>
            <person name="Grigoriev I.V."/>
            <person name="Nagy L."/>
            <person name="Hibbett D."/>
            <person name="Henrissat B."/>
            <person name="Matheny P.B."/>
            <person name="Labbe J."/>
            <person name="Martin F."/>
        </authorList>
    </citation>
    <scope>NUCLEOTIDE SEQUENCE</scope>
    <source>
        <strain evidence="1">FP105234-sp</strain>
    </source>
</reference>
<dbReference type="EMBL" id="MU276187">
    <property type="protein sequence ID" value="KAI0040550.1"/>
    <property type="molecule type" value="Genomic_DNA"/>
</dbReference>
<accession>A0ACB8R9D6</accession>
<name>A0ACB8R9D6_9AGAM</name>
<gene>
    <name evidence="1" type="ORF">FA95DRAFT_1648583</name>
</gene>
<organism evidence="1 2">
    <name type="scientific">Auriscalpium vulgare</name>
    <dbReference type="NCBI Taxonomy" id="40419"/>
    <lineage>
        <taxon>Eukaryota</taxon>
        <taxon>Fungi</taxon>
        <taxon>Dikarya</taxon>
        <taxon>Basidiomycota</taxon>
        <taxon>Agaricomycotina</taxon>
        <taxon>Agaricomycetes</taxon>
        <taxon>Russulales</taxon>
        <taxon>Auriscalpiaceae</taxon>
        <taxon>Auriscalpium</taxon>
    </lineage>
</organism>
<comment type="caution">
    <text evidence="1">The sequence shown here is derived from an EMBL/GenBank/DDBJ whole genome shotgun (WGS) entry which is preliminary data.</text>
</comment>
<reference evidence="1" key="2">
    <citation type="journal article" date="2022" name="New Phytol.">
        <title>Evolutionary transition to the ectomycorrhizal habit in the genomes of a hyperdiverse lineage of mushroom-forming fungi.</title>
        <authorList>
            <person name="Looney B."/>
            <person name="Miyauchi S."/>
            <person name="Morin E."/>
            <person name="Drula E."/>
            <person name="Courty P.E."/>
            <person name="Kohler A."/>
            <person name="Kuo A."/>
            <person name="LaButti K."/>
            <person name="Pangilinan J."/>
            <person name="Lipzen A."/>
            <person name="Riley R."/>
            <person name="Andreopoulos W."/>
            <person name="He G."/>
            <person name="Johnson J."/>
            <person name="Nolan M."/>
            <person name="Tritt A."/>
            <person name="Barry K.W."/>
            <person name="Grigoriev I.V."/>
            <person name="Nagy L.G."/>
            <person name="Hibbett D."/>
            <person name="Henrissat B."/>
            <person name="Matheny P.B."/>
            <person name="Labbe J."/>
            <person name="Martin F.M."/>
        </authorList>
    </citation>
    <scope>NUCLEOTIDE SEQUENCE</scope>
    <source>
        <strain evidence="1">FP105234-sp</strain>
    </source>
</reference>
<sequence>MSRRCSWELRRAWCVGGQHESARPSLFNPFSTLTVARLPDFADVSVTCDSDSPVALTASPHLKSRAEICIEVCRAGHSPRTAV</sequence>
<protein>
    <submittedName>
        <fullName evidence="1">Uncharacterized protein</fullName>
    </submittedName>
</protein>
<dbReference type="Proteomes" id="UP000814033">
    <property type="component" value="Unassembled WGS sequence"/>
</dbReference>
<evidence type="ECO:0000313" key="1">
    <source>
        <dbReference type="EMBL" id="KAI0040550.1"/>
    </source>
</evidence>
<evidence type="ECO:0000313" key="2">
    <source>
        <dbReference type="Proteomes" id="UP000814033"/>
    </source>
</evidence>
<keyword evidence="2" id="KW-1185">Reference proteome</keyword>
<proteinExistence type="predicted"/>